<dbReference type="AlphaFoldDB" id="A0A0C9QV13"/>
<dbReference type="EMBL" id="GCHU01007618">
    <property type="protein sequence ID" value="JAG88490.1"/>
    <property type="molecule type" value="Transcribed_RNA"/>
</dbReference>
<protein>
    <submittedName>
        <fullName evidence="2">TSA: Wollemia nobilis Ref_Wollemi_Transcript_7667_1586 transcribed RNA sequence</fullName>
    </submittedName>
</protein>
<name>A0A0C9QV13_9CONI</name>
<dbReference type="PANTHER" id="PTHR33670">
    <property type="entry name" value="SPLICING FACTOR, PROLINE- AND GLUTAMINE-RICH-LIKE"/>
    <property type="match status" value="1"/>
</dbReference>
<dbReference type="PANTHER" id="PTHR33670:SF1">
    <property type="entry name" value="OS09G0416300 PROTEIN"/>
    <property type="match status" value="1"/>
</dbReference>
<sequence>MGTAVLHAQDCLSPYQQSTGHQGFQGAVYHRRLKFSPQNEHGKKFQSQSPVNSQSRRKAGQSGSISPQKSKAKGPELQKRSSKNNEVSSEAGRRSLKNQTPNCKINRNNSKKEAGRAQPVAVPKNLVMGQVMILKRGQAVESSSHMMDRLGVSPPKADAALDRAPRSRYLGPSPTGFETEGCGNGTAKKYFSHGYPGVARYKEEWAGPAFTNSPAPSCLPVPMFSVKKTPQERDGQAEDLAESVSSATRDLRRLLRLD</sequence>
<accession>A0A0C9QV13</accession>
<feature type="compositionally biased region" description="Polar residues" evidence="1">
    <location>
        <begin position="45"/>
        <end position="54"/>
    </location>
</feature>
<proteinExistence type="predicted"/>
<dbReference type="InterPro" id="IPR028322">
    <property type="entry name" value="PNRC-like_rgn"/>
</dbReference>
<reference evidence="2" key="1">
    <citation type="submission" date="2015-02" db="EMBL/GenBank/DDBJ databases">
        <title>A transcriptome of Wollemia nobilis - a relic of Gondwana.</title>
        <authorList>
            <person name="Chia J.Y."/>
            <person name="Leong Y.S."/>
            <person name="Abdul Karim S."/>
            <person name="Wan Azmi N."/>
            <person name="Hercus R."/>
            <person name="Croft L."/>
        </authorList>
    </citation>
    <scope>NUCLEOTIDE SEQUENCE</scope>
    <source>
        <strain evidence="2">MaeBrown</strain>
        <tissue evidence="2">Leaf</tissue>
    </source>
</reference>
<feature type="compositionally biased region" description="Polar residues" evidence="1">
    <location>
        <begin position="97"/>
        <end position="108"/>
    </location>
</feature>
<dbReference type="Pfam" id="PF15365">
    <property type="entry name" value="PNRC"/>
    <property type="match status" value="1"/>
</dbReference>
<dbReference type="GO" id="GO:0016071">
    <property type="term" value="P:mRNA metabolic process"/>
    <property type="evidence" value="ECO:0007669"/>
    <property type="project" value="UniProtKB-ARBA"/>
</dbReference>
<feature type="region of interest" description="Disordered" evidence="1">
    <location>
        <begin position="33"/>
        <end position="120"/>
    </location>
</feature>
<evidence type="ECO:0000256" key="1">
    <source>
        <dbReference type="SAM" id="MobiDB-lite"/>
    </source>
</evidence>
<organism evidence="2">
    <name type="scientific">Wollemia nobilis</name>
    <dbReference type="NCBI Taxonomy" id="56998"/>
    <lineage>
        <taxon>Eukaryota</taxon>
        <taxon>Viridiplantae</taxon>
        <taxon>Streptophyta</taxon>
        <taxon>Embryophyta</taxon>
        <taxon>Tracheophyta</taxon>
        <taxon>Spermatophyta</taxon>
        <taxon>Pinopsida</taxon>
        <taxon>Pinidae</taxon>
        <taxon>Conifers II</taxon>
        <taxon>Araucariales</taxon>
        <taxon>Araucariaceae</taxon>
        <taxon>Wollemia</taxon>
    </lineage>
</organism>
<evidence type="ECO:0000313" key="2">
    <source>
        <dbReference type="EMBL" id="JAG88490.1"/>
    </source>
</evidence>